<feature type="domain" description="DUF7729" evidence="3">
    <location>
        <begin position="127"/>
        <end position="334"/>
    </location>
</feature>
<evidence type="ECO:0000313" key="5">
    <source>
        <dbReference type="Proteomes" id="UP000002058"/>
    </source>
</evidence>
<evidence type="ECO:0000313" key="4">
    <source>
        <dbReference type="EMBL" id="EEP81864.1"/>
    </source>
</evidence>
<dbReference type="OMA" id="WRANTTI"/>
<feature type="region of interest" description="Disordered" evidence="1">
    <location>
        <begin position="57"/>
        <end position="102"/>
    </location>
</feature>
<dbReference type="GeneID" id="8442917"/>
<feature type="compositionally biased region" description="Low complexity" evidence="1">
    <location>
        <begin position="83"/>
        <end position="98"/>
    </location>
</feature>
<gene>
    <name evidence="4" type="ORF">UREG_06729</name>
</gene>
<dbReference type="Proteomes" id="UP000002058">
    <property type="component" value="Unassembled WGS sequence"/>
</dbReference>
<feature type="chain" id="PRO_5002939709" description="DUF7729 domain-containing protein" evidence="2">
    <location>
        <begin position="38"/>
        <end position="366"/>
    </location>
</feature>
<evidence type="ECO:0000259" key="3">
    <source>
        <dbReference type="Pfam" id="PF24855"/>
    </source>
</evidence>
<dbReference type="InterPro" id="IPR056146">
    <property type="entry name" value="DUF7729"/>
</dbReference>
<dbReference type="InParanoid" id="C4JVY7"/>
<dbReference type="HOGENOM" id="CLU_042319_0_2_1"/>
<dbReference type="EMBL" id="CH476618">
    <property type="protein sequence ID" value="EEP81864.1"/>
    <property type="molecule type" value="Genomic_DNA"/>
</dbReference>
<dbReference type="Pfam" id="PF24855">
    <property type="entry name" value="DUF7729"/>
    <property type="match status" value="1"/>
</dbReference>
<dbReference type="OrthoDB" id="2564812at2759"/>
<dbReference type="eggNOG" id="ENOG502S3AD">
    <property type="taxonomic scope" value="Eukaryota"/>
</dbReference>
<keyword evidence="2" id="KW-0732">Signal</keyword>
<feature type="signal peptide" evidence="2">
    <location>
        <begin position="1"/>
        <end position="37"/>
    </location>
</feature>
<evidence type="ECO:0000256" key="1">
    <source>
        <dbReference type="SAM" id="MobiDB-lite"/>
    </source>
</evidence>
<evidence type="ECO:0000256" key="2">
    <source>
        <dbReference type="SAM" id="SignalP"/>
    </source>
</evidence>
<accession>C4JVY7</accession>
<dbReference type="PANTHER" id="PTHR39460:SF1">
    <property type="entry name" value="C6 TRANSCRIPTION FACTOR"/>
    <property type="match status" value="1"/>
</dbReference>
<reference evidence="5" key="1">
    <citation type="journal article" date="2009" name="Genome Res.">
        <title>Comparative genomic analyses of the human fungal pathogens Coccidioides and their relatives.</title>
        <authorList>
            <person name="Sharpton T.J."/>
            <person name="Stajich J.E."/>
            <person name="Rounsley S.D."/>
            <person name="Gardner M.J."/>
            <person name="Wortman J.R."/>
            <person name="Jordar V.S."/>
            <person name="Maiti R."/>
            <person name="Kodira C.D."/>
            <person name="Neafsey D.E."/>
            <person name="Zeng Q."/>
            <person name="Hung C.-Y."/>
            <person name="McMahan C."/>
            <person name="Muszewska A."/>
            <person name="Grynberg M."/>
            <person name="Mandel M.A."/>
            <person name="Kellner E.M."/>
            <person name="Barker B.M."/>
            <person name="Galgiani J.N."/>
            <person name="Orbach M.J."/>
            <person name="Kirkland T.N."/>
            <person name="Cole G.T."/>
            <person name="Henn M.R."/>
            <person name="Birren B.W."/>
            <person name="Taylor J.W."/>
        </authorList>
    </citation>
    <scope>NUCLEOTIDE SEQUENCE [LARGE SCALE GENOMIC DNA]</scope>
    <source>
        <strain evidence="5">UAMH 1704</strain>
    </source>
</reference>
<dbReference type="KEGG" id="ure:UREG_06729"/>
<name>C4JVY7_UNCRE</name>
<organism evidence="4 5">
    <name type="scientific">Uncinocarpus reesii (strain UAMH 1704)</name>
    <dbReference type="NCBI Taxonomy" id="336963"/>
    <lineage>
        <taxon>Eukaryota</taxon>
        <taxon>Fungi</taxon>
        <taxon>Dikarya</taxon>
        <taxon>Ascomycota</taxon>
        <taxon>Pezizomycotina</taxon>
        <taxon>Eurotiomycetes</taxon>
        <taxon>Eurotiomycetidae</taxon>
        <taxon>Onygenales</taxon>
        <taxon>Onygenaceae</taxon>
        <taxon>Uncinocarpus</taxon>
    </lineage>
</organism>
<dbReference type="VEuPathDB" id="FungiDB:UREG_06729"/>
<sequence>MDHGRIMGTPLRRASLRLSLQLFVAALILTLFTPVSTHSHAPEAILPIPAITSCPRASTIDVDPLNPPLRKRTESDDDDATKSSKPTSTTVVPSSSSSQLTIVRPSMSDPVLSSDIIRATPSVPEAPLPTAFDTNIANDSFTTESCATFFKEFTTNSAFIQCYPVSILIGSSKSWFNAAKSFVSITRVLDASCSVDVARCTNLLAQLGKEISTKEICGQELANNNPLVLSARNGFVAYRYMYDAACLKNPDMGSYCLADALSSEETTGNTFVYHLALGTSLPGGSRPVCNKCLQATMEVYSRGAGFKEQPLSQTYKQAAQQINIGCGPGFVSESVPNAASVSASLPLRALSYLTVPLLAYLILHMS</sequence>
<dbReference type="RefSeq" id="XP_002583762.1">
    <property type="nucleotide sequence ID" value="XM_002583716.1"/>
</dbReference>
<keyword evidence="5" id="KW-1185">Reference proteome</keyword>
<proteinExistence type="predicted"/>
<dbReference type="PANTHER" id="PTHR39460">
    <property type="entry name" value="EXPRESSED PROTEIN"/>
    <property type="match status" value="1"/>
</dbReference>
<protein>
    <recommendedName>
        <fullName evidence="3">DUF7729 domain-containing protein</fullName>
    </recommendedName>
</protein>
<dbReference type="AlphaFoldDB" id="C4JVY7"/>